<evidence type="ECO:0000313" key="2">
    <source>
        <dbReference type="Proteomes" id="UP001152795"/>
    </source>
</evidence>
<dbReference type="Proteomes" id="UP001152795">
    <property type="component" value="Unassembled WGS sequence"/>
</dbReference>
<sequence length="140" mass="16638">MKHIFATYGMPRRIETDNGPPFNSREFKDFGREEGFEHYNITPLHPRANGEAERFMQMLNKTERVANLQGKNRLDRQNAVQDITKVRQYGIRRTGRPKRCSLQTENEETRRREANEENFIITRWLRAGEATKEEQMDHTV</sequence>
<keyword evidence="2" id="KW-1185">Reference proteome</keyword>
<organism evidence="1 2">
    <name type="scientific">Paramuricea clavata</name>
    <name type="common">Red gorgonian</name>
    <name type="synonym">Violescent sea-whip</name>
    <dbReference type="NCBI Taxonomy" id="317549"/>
    <lineage>
        <taxon>Eukaryota</taxon>
        <taxon>Metazoa</taxon>
        <taxon>Cnidaria</taxon>
        <taxon>Anthozoa</taxon>
        <taxon>Octocorallia</taxon>
        <taxon>Malacalcyonacea</taxon>
        <taxon>Plexauridae</taxon>
        <taxon>Paramuricea</taxon>
    </lineage>
</organism>
<accession>A0A6S7FZZ6</accession>
<dbReference type="PROSITE" id="PS50994">
    <property type="entry name" value="INTEGRASE"/>
    <property type="match status" value="1"/>
</dbReference>
<gene>
    <name evidence="1" type="ORF">PACLA_8A043173</name>
</gene>
<dbReference type="InterPro" id="IPR012337">
    <property type="entry name" value="RNaseH-like_sf"/>
</dbReference>
<dbReference type="GO" id="GO:0015074">
    <property type="term" value="P:DNA integration"/>
    <property type="evidence" value="ECO:0007669"/>
    <property type="project" value="InterPro"/>
</dbReference>
<comment type="caution">
    <text evidence="1">The sequence shown here is derived from an EMBL/GenBank/DDBJ whole genome shotgun (WGS) entry which is preliminary data.</text>
</comment>
<dbReference type="InterPro" id="IPR050951">
    <property type="entry name" value="Retrovirus_Pol_polyprotein"/>
</dbReference>
<dbReference type="InterPro" id="IPR036397">
    <property type="entry name" value="RNaseH_sf"/>
</dbReference>
<reference evidence="1" key="1">
    <citation type="submission" date="2020-04" db="EMBL/GenBank/DDBJ databases">
        <authorList>
            <person name="Alioto T."/>
            <person name="Alioto T."/>
            <person name="Gomez Garrido J."/>
        </authorList>
    </citation>
    <scope>NUCLEOTIDE SEQUENCE</scope>
    <source>
        <strain evidence="1">A484AB</strain>
    </source>
</reference>
<dbReference type="AlphaFoldDB" id="A0A6S7FZZ6"/>
<dbReference type="Gene3D" id="3.30.420.10">
    <property type="entry name" value="Ribonuclease H-like superfamily/Ribonuclease H"/>
    <property type="match status" value="1"/>
</dbReference>
<dbReference type="OrthoDB" id="5982845at2759"/>
<dbReference type="GO" id="GO:0003676">
    <property type="term" value="F:nucleic acid binding"/>
    <property type="evidence" value="ECO:0007669"/>
    <property type="project" value="InterPro"/>
</dbReference>
<name>A0A6S7FZZ6_PARCT</name>
<dbReference type="EMBL" id="CACRXK020000215">
    <property type="protein sequence ID" value="CAB3979630.1"/>
    <property type="molecule type" value="Genomic_DNA"/>
</dbReference>
<protein>
    <submittedName>
        <fullName evidence="1">Pol poly</fullName>
    </submittedName>
</protein>
<dbReference type="PANTHER" id="PTHR37984:SF11">
    <property type="entry name" value="INTEGRASE CATALYTIC DOMAIN-CONTAINING PROTEIN"/>
    <property type="match status" value="1"/>
</dbReference>
<proteinExistence type="predicted"/>
<dbReference type="PANTHER" id="PTHR37984">
    <property type="entry name" value="PROTEIN CBG26694"/>
    <property type="match status" value="1"/>
</dbReference>
<dbReference type="InterPro" id="IPR001584">
    <property type="entry name" value="Integrase_cat-core"/>
</dbReference>
<evidence type="ECO:0000313" key="1">
    <source>
        <dbReference type="EMBL" id="CAB3979630.1"/>
    </source>
</evidence>
<dbReference type="SUPFAM" id="SSF53098">
    <property type="entry name" value="Ribonuclease H-like"/>
    <property type="match status" value="1"/>
</dbReference>